<dbReference type="OrthoDB" id="6784491at2759"/>
<organism evidence="2 3">
    <name type="scientific">Psylliodes chrysocephalus</name>
    <dbReference type="NCBI Taxonomy" id="3402493"/>
    <lineage>
        <taxon>Eukaryota</taxon>
        <taxon>Metazoa</taxon>
        <taxon>Ecdysozoa</taxon>
        <taxon>Arthropoda</taxon>
        <taxon>Hexapoda</taxon>
        <taxon>Insecta</taxon>
        <taxon>Pterygota</taxon>
        <taxon>Neoptera</taxon>
        <taxon>Endopterygota</taxon>
        <taxon>Coleoptera</taxon>
        <taxon>Polyphaga</taxon>
        <taxon>Cucujiformia</taxon>
        <taxon>Chrysomeloidea</taxon>
        <taxon>Chrysomelidae</taxon>
        <taxon>Galerucinae</taxon>
        <taxon>Alticini</taxon>
        <taxon>Psylliodes</taxon>
    </lineage>
</organism>
<protein>
    <submittedName>
        <fullName evidence="2">Uncharacterized protein</fullName>
    </submittedName>
</protein>
<evidence type="ECO:0000313" key="2">
    <source>
        <dbReference type="EMBL" id="CAH1107391.1"/>
    </source>
</evidence>
<evidence type="ECO:0000256" key="1">
    <source>
        <dbReference type="SAM" id="MobiDB-lite"/>
    </source>
</evidence>
<reference evidence="2" key="1">
    <citation type="submission" date="2022-01" db="EMBL/GenBank/DDBJ databases">
        <authorList>
            <person name="King R."/>
        </authorList>
    </citation>
    <scope>NUCLEOTIDE SEQUENCE</scope>
</reference>
<evidence type="ECO:0000313" key="3">
    <source>
        <dbReference type="Proteomes" id="UP001153636"/>
    </source>
</evidence>
<dbReference type="EMBL" id="OV651833">
    <property type="protein sequence ID" value="CAH1107391.1"/>
    <property type="molecule type" value="Genomic_DNA"/>
</dbReference>
<proteinExistence type="predicted"/>
<name>A0A9P0GDY3_9CUCU</name>
<feature type="compositionally biased region" description="Acidic residues" evidence="1">
    <location>
        <begin position="1"/>
        <end position="10"/>
    </location>
</feature>
<accession>A0A9P0GDY3</accession>
<gene>
    <name evidence="2" type="ORF">PSYICH_LOCUS8060</name>
</gene>
<feature type="region of interest" description="Disordered" evidence="1">
    <location>
        <begin position="1"/>
        <end position="21"/>
    </location>
</feature>
<keyword evidence="3" id="KW-1185">Reference proteome</keyword>
<dbReference type="AlphaFoldDB" id="A0A9P0GDY3"/>
<dbReference type="Proteomes" id="UP001153636">
    <property type="component" value="Chromosome 21"/>
</dbReference>
<sequence length="270" mass="30833">MDIQTDEDIEEQIKKRQEDQDTGTVWAISSTDGTYEGFKKVKQMTWQIQAYRRVKEQKGNPIAFASTTDLAIFTWLEMKRGIARIFKERYPDIDEVGPEDLLESGVIHLTQTSRVTIRGEEKVKERFVFRAVVDTGEGGPERFVFTALKKLKDSAVKNSCVKFALPIPEELDQQTALKMVDYIFGDSTVNVTMHIPNSMKKILKEEETEPKAKRNRAAETETLLIKAKGTSYADLLREVKEKVDINGINVTVKSIKKTKNGDLLKDQWQI</sequence>